<feature type="domain" description="IrrE N-terminal-like" evidence="1">
    <location>
        <begin position="65"/>
        <end position="134"/>
    </location>
</feature>
<dbReference type="EMBL" id="BDGJ01000008">
    <property type="protein sequence ID" value="GAW91171.1"/>
    <property type="molecule type" value="Genomic_DNA"/>
</dbReference>
<evidence type="ECO:0000313" key="3">
    <source>
        <dbReference type="Proteomes" id="UP000197032"/>
    </source>
</evidence>
<evidence type="ECO:0000313" key="2">
    <source>
        <dbReference type="EMBL" id="GAW91171.1"/>
    </source>
</evidence>
<dbReference type="InterPro" id="IPR010359">
    <property type="entry name" value="IrrE_HExxH"/>
</dbReference>
<evidence type="ECO:0000259" key="1">
    <source>
        <dbReference type="Pfam" id="PF06114"/>
    </source>
</evidence>
<keyword evidence="3" id="KW-1185">Reference proteome</keyword>
<accession>A0A1Z5HPC1</accession>
<gene>
    <name evidence="2" type="ORF">KKC1_03330</name>
</gene>
<proteinExistence type="predicted"/>
<comment type="caution">
    <text evidence="2">The sequence shown here is derived from an EMBL/GenBank/DDBJ whole genome shotgun (WGS) entry which is preliminary data.</text>
</comment>
<sequence>MEIVDPTRKRVSLLNTGMVQALKVVEAYNLHTFPNLHCLRNLARQEDIIIGSFPFKGRITETYIRTPDGIALLTVKRGLPEAELKHALAHGLGHHFLHKAPGIYVQKILESRLEEDAEDFAAVLLVPPAALKSMGKRISPREMAHLSRIPYPLACRRADLAEKYML</sequence>
<name>A0A1Z5HPC1_9FIRM</name>
<dbReference type="Pfam" id="PF06114">
    <property type="entry name" value="Peptidase_M78"/>
    <property type="match status" value="1"/>
</dbReference>
<reference evidence="3" key="1">
    <citation type="journal article" date="2017" name="Appl. Environ. Microbiol.">
        <title>Genomic analysis of Calderihabitans maritimus KKC1, a thermophilic hydrogenogenic carboxydotrophic bacterium isolated from marine sediment.</title>
        <authorList>
            <person name="Omae K."/>
            <person name="Yoneda Y."/>
            <person name="Fukuyama Y."/>
            <person name="Yoshida T."/>
            <person name="Sako Y."/>
        </authorList>
    </citation>
    <scope>NUCLEOTIDE SEQUENCE [LARGE SCALE GENOMIC DNA]</scope>
    <source>
        <strain evidence="3">KKC1</strain>
    </source>
</reference>
<dbReference type="AlphaFoldDB" id="A0A1Z5HPC1"/>
<protein>
    <recommendedName>
        <fullName evidence="1">IrrE N-terminal-like domain-containing protein</fullName>
    </recommendedName>
</protein>
<organism evidence="2 3">
    <name type="scientific">Calderihabitans maritimus</name>
    <dbReference type="NCBI Taxonomy" id="1246530"/>
    <lineage>
        <taxon>Bacteria</taxon>
        <taxon>Bacillati</taxon>
        <taxon>Bacillota</taxon>
        <taxon>Clostridia</taxon>
        <taxon>Neomoorellales</taxon>
        <taxon>Calderihabitantaceae</taxon>
        <taxon>Calderihabitans</taxon>
    </lineage>
</organism>
<dbReference type="Proteomes" id="UP000197032">
    <property type="component" value="Unassembled WGS sequence"/>
</dbReference>